<feature type="compositionally biased region" description="Basic residues" evidence="4">
    <location>
        <begin position="649"/>
        <end position="665"/>
    </location>
</feature>
<dbReference type="PANTHER" id="PTHR22997">
    <property type="entry name" value="PIH1 DOMAIN-CONTAINING PROTEIN 1"/>
    <property type="match status" value="1"/>
</dbReference>
<comment type="similarity">
    <text evidence="3">Belongs to the PIH1 family. Kintoun subfamily.</text>
</comment>
<organism evidence="7 8">
    <name type="scientific">Glossina brevipalpis</name>
    <dbReference type="NCBI Taxonomy" id="37001"/>
    <lineage>
        <taxon>Eukaryota</taxon>
        <taxon>Metazoa</taxon>
        <taxon>Ecdysozoa</taxon>
        <taxon>Arthropoda</taxon>
        <taxon>Hexapoda</taxon>
        <taxon>Insecta</taxon>
        <taxon>Pterygota</taxon>
        <taxon>Neoptera</taxon>
        <taxon>Endopterygota</taxon>
        <taxon>Diptera</taxon>
        <taxon>Brachycera</taxon>
        <taxon>Muscomorpha</taxon>
        <taxon>Hippoboscoidea</taxon>
        <taxon>Glossinidae</taxon>
        <taxon>Glossina</taxon>
    </lineage>
</organism>
<feature type="domain" description="PIH1 N-terminal" evidence="5">
    <location>
        <begin position="69"/>
        <end position="231"/>
    </location>
</feature>
<dbReference type="GO" id="GO:0060285">
    <property type="term" value="P:cilium-dependent cell motility"/>
    <property type="evidence" value="ECO:0007669"/>
    <property type="project" value="UniProtKB-UniRule"/>
</dbReference>
<feature type="region of interest" description="Disordered" evidence="4">
    <location>
        <begin position="627"/>
        <end position="769"/>
    </location>
</feature>
<dbReference type="STRING" id="37001.A0A1A9WBB2"/>
<feature type="domain" description="PIH1D1/2/3 CS-like" evidence="6">
    <location>
        <begin position="277"/>
        <end position="377"/>
    </location>
</feature>
<evidence type="ECO:0000256" key="4">
    <source>
        <dbReference type="SAM" id="MobiDB-lite"/>
    </source>
</evidence>
<dbReference type="EnsemblMetazoa" id="GBRI013016-RA">
    <property type="protein sequence ID" value="GBRI013016-PA"/>
    <property type="gene ID" value="GBRI013016"/>
</dbReference>
<feature type="region of interest" description="Disordered" evidence="4">
    <location>
        <begin position="1"/>
        <end position="33"/>
    </location>
</feature>
<evidence type="ECO:0000313" key="8">
    <source>
        <dbReference type="Proteomes" id="UP000091820"/>
    </source>
</evidence>
<feature type="compositionally biased region" description="Low complexity" evidence="4">
    <location>
        <begin position="728"/>
        <end position="743"/>
    </location>
</feature>
<evidence type="ECO:0000259" key="5">
    <source>
        <dbReference type="Pfam" id="PF08190"/>
    </source>
</evidence>
<dbReference type="InterPro" id="IPR041442">
    <property type="entry name" value="PIH1D1/2/3_CS-like"/>
</dbReference>
<reference evidence="8" key="1">
    <citation type="submission" date="2014-03" db="EMBL/GenBank/DDBJ databases">
        <authorList>
            <person name="Aksoy S."/>
            <person name="Warren W."/>
            <person name="Wilson R.K."/>
        </authorList>
    </citation>
    <scope>NUCLEOTIDE SEQUENCE [LARGE SCALE GENOMIC DNA]</scope>
    <source>
        <strain evidence="8">IAEA</strain>
    </source>
</reference>
<comment type="subcellular location">
    <subcellularLocation>
        <location evidence="3">Cytoplasm</location>
    </subcellularLocation>
    <subcellularLocation>
        <location evidence="2">Dynein axonemal particle</location>
    </subcellularLocation>
</comment>
<protein>
    <recommendedName>
        <fullName evidence="3">Protein kintoun</fullName>
    </recommendedName>
    <alternativeName>
        <fullName evidence="3">Dynein assembly factor 2, axonemal homolog</fullName>
    </alternativeName>
</protein>
<dbReference type="InterPro" id="IPR034727">
    <property type="entry name" value="Kintoun"/>
</dbReference>
<reference evidence="7" key="2">
    <citation type="submission" date="2020-05" db="UniProtKB">
        <authorList>
            <consortium name="EnsemblMetazoa"/>
        </authorList>
    </citation>
    <scope>IDENTIFICATION</scope>
    <source>
        <strain evidence="7">IAEA</strain>
    </source>
</reference>
<feature type="compositionally biased region" description="Basic and acidic residues" evidence="4">
    <location>
        <begin position="441"/>
        <end position="452"/>
    </location>
</feature>
<evidence type="ECO:0000256" key="2">
    <source>
        <dbReference type="ARBA" id="ARBA00024190"/>
    </source>
</evidence>
<feature type="compositionally biased region" description="Acidic residues" evidence="4">
    <location>
        <begin position="628"/>
        <end position="645"/>
    </location>
</feature>
<proteinExistence type="inferred from homology"/>
<keyword evidence="1 3" id="KW-0963">Cytoplasm</keyword>
<evidence type="ECO:0000259" key="6">
    <source>
        <dbReference type="Pfam" id="PF18201"/>
    </source>
</evidence>
<dbReference type="PANTHER" id="PTHR22997:SF3">
    <property type="entry name" value="PROTEIN KINTOUN"/>
    <property type="match status" value="1"/>
</dbReference>
<keyword evidence="8" id="KW-1185">Reference proteome</keyword>
<feature type="compositionally biased region" description="Polar residues" evidence="4">
    <location>
        <begin position="1"/>
        <end position="20"/>
    </location>
</feature>
<dbReference type="AlphaFoldDB" id="A0A1A9WBB2"/>
<dbReference type="InterPro" id="IPR050734">
    <property type="entry name" value="PIH1/Kintoun_subfamily"/>
</dbReference>
<evidence type="ECO:0000256" key="1">
    <source>
        <dbReference type="ARBA" id="ARBA00022490"/>
    </source>
</evidence>
<evidence type="ECO:0000313" key="7">
    <source>
        <dbReference type="EnsemblMetazoa" id="GBRI013016-PA"/>
    </source>
</evidence>
<dbReference type="Proteomes" id="UP000091820">
    <property type="component" value="Unassembled WGS sequence"/>
</dbReference>
<feature type="compositionally biased region" description="Polar residues" evidence="4">
    <location>
        <begin position="938"/>
        <end position="952"/>
    </location>
</feature>
<comment type="function">
    <text evidence="3">Required for cytoplasmic pre-assembly of axonemal dyneins, thereby playing a central role in motility in cilia and flagella. Involved in pre-assembly of dynein arm complexes in the cytoplasm before intraflagellar transport loads them for the ciliary compartment.</text>
</comment>
<dbReference type="Pfam" id="PF18201">
    <property type="entry name" value="PIH1_CS"/>
    <property type="match status" value="1"/>
</dbReference>
<feature type="compositionally biased region" description="Basic and acidic residues" evidence="4">
    <location>
        <begin position="971"/>
        <end position="983"/>
    </location>
</feature>
<sequence>MSTGSTTSYDTCPQQQQPFNKGNCPRVPHPKQAYGTRNLDITKEEFQRISDALKNEEFRKLFMEYIDEIQDPENRKLYEQEIKQIEAERGVEVVFVNPEPGFVIKTSQDGDQKCFINCAKSPEVGKPSNEVCVDPVTGTRGLSWSIPMAQAPPRDDLDNKRKRCSVYDVVFHPDALYLAERNKAFHKCLVDTALDAVEREFKVKLDRVNLKFPKLQFKGIARPTVIRKLAKNPPPETADPHPLEDIYPAKPTADAGIPKMLPLKNMSIKAKEPEHNVPKYSIKHRRDVDLSECTNELDAKLNITIPRELIVEIELPLLSSSAECQLDVTEKSVFLLSDRAGAKYRLDLQLPYVVDDKEGSARFDIDTRRLIITLPVVQPSTEKQRQMHANLLNLCREDSGVESDMREDLSTTSGRSPVEEISDTYNIQNSGNSSSQEDSGEDQKEPVNEHDSVISGESGSQSFLKPNIDYQFPSKFDCNVLENMMCWVLHVRNVQPESLLIRQSSRHLHLQFASIGSGYYPSYYAFYIQLPDEYTEAQILKADAEAWENNVVLNVHLNISSEDIPFYLAGLEGDSLKEYTVQEKLQVAHKSRQRTKSMCSPPLDVSIERSDCGEKLEIEIKASNLLTTEEEEDLTNVNDNDEEDDAGNHQKKINKKQKRKNKKRRSLSESVCDEIKAYQQQQEALRPSPPPVPEINETAAVDGDDDEEDSSPERLEKSLKSKSNINASPSVDVPNSSSYNNNNTITNQQRKQRSFSESRDSAISCSSGSTSYKGILKHYSRYEPRPSISDSCSSIEEYSSTYSTSVDGAPHGLDNLRFSQSFSDIPEENVSDNCKKTVRFSEVIKKQVFRMDSSILGQRKKNQKRRDRKLKALQRRLSEGDSADYEDNKIENYYLIVLHDDNVYNTFYLNMLTTLQTSVSNGQYFENNKTNKCNENNGGSKTTNNKRINNDSVDIGCGGGDNNTTNPADSKGSDKKMRTRLDSESSSDVDVNGKNSLMFDMDL</sequence>
<dbReference type="GO" id="GO:0070286">
    <property type="term" value="P:axonemal dynein complex assembly"/>
    <property type="evidence" value="ECO:0007669"/>
    <property type="project" value="UniProtKB-UniRule"/>
</dbReference>
<evidence type="ECO:0000256" key="3">
    <source>
        <dbReference type="HAMAP-Rule" id="MF_03069"/>
    </source>
</evidence>
<dbReference type="HAMAP" id="MF_03069">
    <property type="entry name" value="Kintoun"/>
    <property type="match status" value="1"/>
</dbReference>
<feature type="compositionally biased region" description="Polar residues" evidence="4">
    <location>
        <begin position="423"/>
        <end position="437"/>
    </location>
</feature>
<dbReference type="Pfam" id="PF08190">
    <property type="entry name" value="PIH1"/>
    <property type="match status" value="1"/>
</dbReference>
<feature type="region of interest" description="Disordered" evidence="4">
    <location>
        <begin position="402"/>
        <end position="460"/>
    </location>
</feature>
<feature type="compositionally biased region" description="Polar residues" evidence="4">
    <location>
        <begin position="984"/>
        <end position="994"/>
    </location>
</feature>
<dbReference type="InterPro" id="IPR012981">
    <property type="entry name" value="PIH1_N"/>
</dbReference>
<dbReference type="VEuPathDB" id="VectorBase:GBRI013016"/>
<name>A0A1A9WBB2_9MUSC</name>
<feature type="region of interest" description="Disordered" evidence="4">
    <location>
        <begin position="929"/>
        <end position="994"/>
    </location>
</feature>
<dbReference type="GO" id="GO:0120293">
    <property type="term" value="C:dynein axonemal particle"/>
    <property type="evidence" value="ECO:0007669"/>
    <property type="project" value="UniProtKB-SubCell"/>
</dbReference>
<accession>A0A1A9WBB2</accession>